<sequence>MDIKTKKLRIAKIEVEKLFGVYDYTLDCFSNKTEDNLIILYGDNGTGKSTILHLISFLLSNKRRNGHKSQMANIEFKSFKLTFDTGDFILAYRKKQPSGFMGSFNIRYKINNISDDFFLKAQRDDGEEWVIRCWADDSDEQFEKLMRILDETKILYISDNRKGLDEEDEQIPYDEFKNGYSRIRISRDKKEEEVESEIRKLKEWIIGRALAASKKGEEGTSDIYVKILQQLIYNQEYTSSVDSIAKLKLELLNLSRMANPYVKMGFLSDSDFNGLMSNLDKIGADKKELVNAILAPYIEMLSNKLTALNDLMRILSFLIDSLSEYFHEKIINFTVNDGFVIRHSKNGSVIAPHSLSSGEKQLLILFSKIIRRSSESSFIIIDEPEISLNIKWQRMLMDTLSFFVGESHAQFIIATHSFEILSRHMDNVVKLEDINHELY</sequence>
<proteinExistence type="predicted"/>
<dbReference type="RefSeq" id="WP_153080778.1">
    <property type="nucleotide sequence ID" value="NZ_JAPDUO010000036.1"/>
</dbReference>
<dbReference type="PANTHER" id="PTHR43581">
    <property type="entry name" value="ATP/GTP PHOSPHATASE"/>
    <property type="match status" value="1"/>
</dbReference>
<evidence type="ECO:0000259" key="1">
    <source>
        <dbReference type="SMART" id="SM00382"/>
    </source>
</evidence>
<keyword evidence="2" id="KW-0067">ATP-binding</keyword>
<dbReference type="EMBL" id="VZCY01000056">
    <property type="protein sequence ID" value="MQN09627.1"/>
    <property type="molecule type" value="Genomic_DNA"/>
</dbReference>
<dbReference type="Proteomes" id="UP000406735">
    <property type="component" value="Unassembled WGS sequence"/>
</dbReference>
<reference evidence="2 3" key="1">
    <citation type="submission" date="2019-09" db="EMBL/GenBank/DDBJ databases">
        <title>Distinct polysaccharide growth profiles of human intestinal Prevotella copri isolates.</title>
        <authorList>
            <person name="Fehlner-Peach H."/>
            <person name="Magnabosco C."/>
            <person name="Raghavan V."/>
            <person name="Scher J.U."/>
            <person name="Tett A."/>
            <person name="Cox L.M."/>
            <person name="Gottsegen C."/>
            <person name="Watters A."/>
            <person name="Wiltshire- Gordon J.D."/>
            <person name="Segata N."/>
            <person name="Bonneau R."/>
            <person name="Littman D.R."/>
        </authorList>
    </citation>
    <scope>NUCLEOTIDE SEQUENCE [LARGE SCALE GENOMIC DNA]</scope>
    <source>
        <strain evidence="3">iK21513</strain>
    </source>
</reference>
<feature type="domain" description="AAA+ ATPase" evidence="1">
    <location>
        <begin position="34"/>
        <end position="435"/>
    </location>
</feature>
<dbReference type="InterPro" id="IPR027417">
    <property type="entry name" value="P-loop_NTPase"/>
</dbReference>
<dbReference type="SMART" id="SM00382">
    <property type="entry name" value="AAA"/>
    <property type="match status" value="1"/>
</dbReference>
<dbReference type="SUPFAM" id="SSF52540">
    <property type="entry name" value="P-loop containing nucleoside triphosphate hydrolases"/>
    <property type="match status" value="1"/>
</dbReference>
<comment type="caution">
    <text evidence="2">The sequence shown here is derived from an EMBL/GenBank/DDBJ whole genome shotgun (WGS) entry which is preliminary data.</text>
</comment>
<protein>
    <submittedName>
        <fullName evidence="2">ATP-binding protein</fullName>
    </submittedName>
</protein>
<evidence type="ECO:0000313" key="3">
    <source>
        <dbReference type="Proteomes" id="UP000406735"/>
    </source>
</evidence>
<dbReference type="GO" id="GO:0016887">
    <property type="term" value="F:ATP hydrolysis activity"/>
    <property type="evidence" value="ECO:0007669"/>
    <property type="project" value="InterPro"/>
</dbReference>
<dbReference type="GO" id="GO:0005524">
    <property type="term" value="F:ATP binding"/>
    <property type="evidence" value="ECO:0007669"/>
    <property type="project" value="UniProtKB-KW"/>
</dbReference>
<name>A0A6A7VUU1_9BACT</name>
<accession>A0A6A7VUU1</accession>
<dbReference type="InterPro" id="IPR051396">
    <property type="entry name" value="Bact_Antivir_Def_Nuclease"/>
</dbReference>
<dbReference type="PANTHER" id="PTHR43581:SF4">
    <property type="entry name" value="ATP_GTP PHOSPHATASE"/>
    <property type="match status" value="1"/>
</dbReference>
<dbReference type="AlphaFoldDB" id="A0A6A7VUU1"/>
<organism evidence="2 3">
    <name type="scientific">Segatella copri</name>
    <dbReference type="NCBI Taxonomy" id="165179"/>
    <lineage>
        <taxon>Bacteria</taxon>
        <taxon>Pseudomonadati</taxon>
        <taxon>Bacteroidota</taxon>
        <taxon>Bacteroidia</taxon>
        <taxon>Bacteroidales</taxon>
        <taxon>Prevotellaceae</taxon>
        <taxon>Segatella</taxon>
    </lineage>
</organism>
<dbReference type="InterPro" id="IPR041685">
    <property type="entry name" value="AAA_GajA/Old/RecF-like"/>
</dbReference>
<keyword evidence="2" id="KW-0547">Nucleotide-binding</keyword>
<dbReference type="Pfam" id="PF13175">
    <property type="entry name" value="AAA_15"/>
    <property type="match status" value="1"/>
</dbReference>
<gene>
    <name evidence="2" type="ORF">F7D97_06670</name>
</gene>
<dbReference type="InterPro" id="IPR003593">
    <property type="entry name" value="AAA+_ATPase"/>
</dbReference>
<evidence type="ECO:0000313" key="2">
    <source>
        <dbReference type="EMBL" id="MQN09627.1"/>
    </source>
</evidence>
<dbReference type="Gene3D" id="3.40.50.300">
    <property type="entry name" value="P-loop containing nucleotide triphosphate hydrolases"/>
    <property type="match status" value="2"/>
</dbReference>